<sequence length="574" mass="63681">MVSHTPDITSTTRRNVLKWLGLTTATAATGTTFAGSAAAVDSQPDEGGEPVLYQYFHTEWGEIESDLDRLAEIGVDGIWVPQPAVGKLDWEDQTTEDQEGFYGEEHPYFGTLEPHPPLGYQPVDLEDFDSPHGSEWELESMIDTAHDHDIDVIVDVVLNHMSTNNGPDGEVSLPQFDRDEHFHDYGTIGDDCELDGDEETYECDLLGLPTLDIGNDHVQSVHVDYLERIADLGADGLRIDAAGHVWPWYFEYEINPLADDLDLWRVGEIWDGDLDTVMEFADTGMNVFDFPLFYAMEDAFENGDMTALDADDAPGVVHNNPWAAVTFAQNHDVSGPGVGPDDPEGIEMDLAHAYLLSYAGVPMLFFTKEGGSDIDDPELQDLIWVKRNLATGEPIDRYIDEDLYIYEREENLLAGLNNNSWEDRSEWVETSWVNETLVDYTGNGGNVTTNDDGWVEISVPSESWVMYAPDGQGGPDDGDDDDSDDGNGEVTFSVDVDVDYGESVYFTGDTDELTNWGGGVEGTHSDGSWELTIDDPGTFEWKTRLGPSGESGEEWEQGDNHDQDDLSPTHQGWE</sequence>
<dbReference type="Gene3D" id="3.20.20.80">
    <property type="entry name" value="Glycosidases"/>
    <property type="match status" value="1"/>
</dbReference>
<dbReference type="PROSITE" id="PS51318">
    <property type="entry name" value="TAT"/>
    <property type="match status" value="1"/>
</dbReference>
<dbReference type="SUPFAM" id="SSF51445">
    <property type="entry name" value="(Trans)glycosidases"/>
    <property type="match status" value="1"/>
</dbReference>
<dbReference type="Proteomes" id="UP000663586">
    <property type="component" value="Chromosome"/>
</dbReference>
<evidence type="ECO:0000256" key="1">
    <source>
        <dbReference type="SAM" id="MobiDB-lite"/>
    </source>
</evidence>
<feature type="domain" description="Glycosyl hydrolase family 13 catalytic" evidence="2">
    <location>
        <begin position="50"/>
        <end position="391"/>
    </location>
</feature>
<dbReference type="RefSeq" id="WP_238479443.1">
    <property type="nucleotide sequence ID" value="NZ_CP064786.1"/>
</dbReference>
<evidence type="ECO:0000313" key="3">
    <source>
        <dbReference type="EMBL" id="QSG02283.1"/>
    </source>
</evidence>
<dbReference type="SMART" id="SM00642">
    <property type="entry name" value="Aamy"/>
    <property type="match status" value="1"/>
</dbReference>
<dbReference type="InterPro" id="IPR002044">
    <property type="entry name" value="CBM20"/>
</dbReference>
<dbReference type="InterPro" id="IPR006311">
    <property type="entry name" value="TAT_signal"/>
</dbReference>
<dbReference type="Gene3D" id="2.60.40.10">
    <property type="entry name" value="Immunoglobulins"/>
    <property type="match status" value="1"/>
</dbReference>
<accession>A0A897MTB8</accession>
<feature type="region of interest" description="Disordered" evidence="1">
    <location>
        <begin position="465"/>
        <end position="492"/>
    </location>
</feature>
<keyword evidence="4" id="KW-1185">Reference proteome</keyword>
<dbReference type="GO" id="GO:0030246">
    <property type="term" value="F:carbohydrate binding"/>
    <property type="evidence" value="ECO:0007669"/>
    <property type="project" value="InterPro"/>
</dbReference>
<protein>
    <submittedName>
        <fullName evidence="3">Uncharacterized membrane protein, DUF2061 family</fullName>
    </submittedName>
</protein>
<dbReference type="InterPro" id="IPR015237">
    <property type="entry name" value="Alpha-amylase_C_pro"/>
</dbReference>
<dbReference type="GO" id="GO:0005975">
    <property type="term" value="P:carbohydrate metabolic process"/>
    <property type="evidence" value="ECO:0007669"/>
    <property type="project" value="InterPro"/>
</dbReference>
<evidence type="ECO:0000259" key="2">
    <source>
        <dbReference type="SMART" id="SM00642"/>
    </source>
</evidence>
<dbReference type="Pfam" id="PF00128">
    <property type="entry name" value="Alpha-amylase"/>
    <property type="match status" value="1"/>
</dbReference>
<dbReference type="GeneID" id="70684450"/>
<evidence type="ECO:0000313" key="4">
    <source>
        <dbReference type="Proteomes" id="UP000663586"/>
    </source>
</evidence>
<proteinExistence type="predicted"/>
<feature type="region of interest" description="Disordered" evidence="1">
    <location>
        <begin position="512"/>
        <end position="574"/>
    </location>
</feature>
<dbReference type="EMBL" id="CP064786">
    <property type="protein sequence ID" value="QSG02283.1"/>
    <property type="molecule type" value="Genomic_DNA"/>
</dbReference>
<dbReference type="SUPFAM" id="SSF51011">
    <property type="entry name" value="Glycosyl hydrolase domain"/>
    <property type="match status" value="1"/>
</dbReference>
<dbReference type="SUPFAM" id="SSF49452">
    <property type="entry name" value="Starch-binding domain-like"/>
    <property type="match status" value="1"/>
</dbReference>
<dbReference type="KEGG" id="hara:AArcS_1062"/>
<reference evidence="3" key="1">
    <citation type="submission" date="2020-11" db="EMBL/GenBank/DDBJ databases">
        <title>Carbohydrate-dependent, anaerobic sulfur respiration: A novel catabolism in halophilic archaea.</title>
        <authorList>
            <person name="Sorokin D.Y."/>
            <person name="Messina E."/>
            <person name="Smedile F."/>
            <person name="La Cono V."/>
            <person name="Hallsworth J.E."/>
            <person name="Yakimov M.M."/>
        </authorList>
    </citation>
    <scope>NUCLEOTIDE SEQUENCE</scope>
    <source>
        <strain evidence="3">AArc-S</strain>
    </source>
</reference>
<dbReference type="InterPro" id="IPR013783">
    <property type="entry name" value="Ig-like_fold"/>
</dbReference>
<dbReference type="InterPro" id="IPR013780">
    <property type="entry name" value="Glyco_hydro_b"/>
</dbReference>
<name>A0A897MTB8_9EURY</name>
<dbReference type="GO" id="GO:0004553">
    <property type="term" value="F:hydrolase activity, hydrolyzing O-glycosyl compounds"/>
    <property type="evidence" value="ECO:0007669"/>
    <property type="project" value="InterPro"/>
</dbReference>
<dbReference type="Pfam" id="PF09154">
    <property type="entry name" value="Alpha-amy_C_pro"/>
    <property type="match status" value="1"/>
</dbReference>
<dbReference type="PANTHER" id="PTHR43447">
    <property type="entry name" value="ALPHA-AMYLASE"/>
    <property type="match status" value="1"/>
</dbReference>
<organism evidence="3 4">
    <name type="scientific">Natranaeroarchaeum sulfidigenes</name>
    <dbReference type="NCBI Taxonomy" id="2784880"/>
    <lineage>
        <taxon>Archaea</taxon>
        <taxon>Methanobacteriati</taxon>
        <taxon>Methanobacteriota</taxon>
        <taxon>Stenosarchaea group</taxon>
        <taxon>Halobacteria</taxon>
        <taxon>Halobacteriales</taxon>
        <taxon>Natronoarchaeaceae</taxon>
        <taxon>Natranaeroarchaeum</taxon>
    </lineage>
</organism>
<dbReference type="AlphaFoldDB" id="A0A897MTB8"/>
<gene>
    <name evidence="3" type="ORF">AArcS_1062</name>
</gene>
<dbReference type="InterPro" id="IPR006047">
    <property type="entry name" value="GH13_cat_dom"/>
</dbReference>
<feature type="compositionally biased region" description="Acidic residues" evidence="1">
    <location>
        <begin position="476"/>
        <end position="487"/>
    </location>
</feature>
<dbReference type="InterPro" id="IPR013784">
    <property type="entry name" value="Carb-bd-like_fold"/>
</dbReference>
<dbReference type="InterPro" id="IPR017853">
    <property type="entry name" value="GH"/>
</dbReference>
<dbReference type="Pfam" id="PF00686">
    <property type="entry name" value="CBM_20"/>
    <property type="match status" value="1"/>
</dbReference>
<dbReference type="Gene3D" id="2.60.40.1180">
    <property type="entry name" value="Golgi alpha-mannosidase II"/>
    <property type="match status" value="1"/>
</dbReference>